<dbReference type="Pfam" id="PF13399">
    <property type="entry name" value="LytR_C"/>
    <property type="match status" value="1"/>
</dbReference>
<evidence type="ECO:0000313" key="5">
    <source>
        <dbReference type="Proteomes" id="UP000523139"/>
    </source>
</evidence>
<feature type="region of interest" description="Disordered" evidence="1">
    <location>
        <begin position="1"/>
        <end position="20"/>
    </location>
</feature>
<reference evidence="4 5" key="1">
    <citation type="submission" date="2020-04" db="EMBL/GenBank/DDBJ databases">
        <title>Nesterenkonia sp. nov., isolated from marine sediment.</title>
        <authorList>
            <person name="Zhang G."/>
        </authorList>
    </citation>
    <scope>NUCLEOTIDE SEQUENCE [LARGE SCALE GENOMIC DNA]</scope>
    <source>
        <strain evidence="4 5">MY13</strain>
    </source>
</reference>
<keyword evidence="2" id="KW-0472">Membrane</keyword>
<organism evidence="4 5">
    <name type="scientific">Nesterenkonia sedimenti</name>
    <dbReference type="NCBI Taxonomy" id="1463632"/>
    <lineage>
        <taxon>Bacteria</taxon>
        <taxon>Bacillati</taxon>
        <taxon>Actinomycetota</taxon>
        <taxon>Actinomycetes</taxon>
        <taxon>Micrococcales</taxon>
        <taxon>Micrococcaceae</taxon>
        <taxon>Nesterenkonia</taxon>
    </lineage>
</organism>
<accession>A0A7X8TJH6</accession>
<keyword evidence="2" id="KW-1133">Transmembrane helix</keyword>
<protein>
    <recommendedName>
        <fullName evidence="3">LytR/CpsA/Psr regulator C-terminal domain-containing protein</fullName>
    </recommendedName>
</protein>
<evidence type="ECO:0000313" key="4">
    <source>
        <dbReference type="EMBL" id="NLS09921.1"/>
    </source>
</evidence>
<dbReference type="Gene3D" id="3.30.70.2390">
    <property type="match status" value="1"/>
</dbReference>
<dbReference type="RefSeq" id="WP_168887403.1">
    <property type="nucleotide sequence ID" value="NZ_JABAHY010000006.1"/>
</dbReference>
<feature type="compositionally biased region" description="Acidic residues" evidence="1">
    <location>
        <begin position="68"/>
        <end position="121"/>
    </location>
</feature>
<evidence type="ECO:0000256" key="2">
    <source>
        <dbReference type="SAM" id="Phobius"/>
    </source>
</evidence>
<comment type="caution">
    <text evidence="4">The sequence shown here is derived from an EMBL/GenBank/DDBJ whole genome shotgun (WGS) entry which is preliminary data.</text>
</comment>
<sequence>MSQFPHDEFDNVAPYKSDEVGKHRAPGAAAAAGAAGSSAGALKWVGLVAVALIVIGALVFWVIPSGDDEPDPAADEDTSEDDTAGEDAEGNGEADGEDTGEGNGEDDENGNGEDDENDNGEAEAGGPLDADHAVRAVNAGAPDGSAGDMTQQLEDLGVNVQQSIDWDPGWGSLTTTPQIIFPEDEQQEFAEALAAELGIDTVTPNNQWQTIVVVIGPEYE</sequence>
<gene>
    <name evidence="4" type="ORF">HGQ17_07875</name>
</gene>
<evidence type="ECO:0000256" key="1">
    <source>
        <dbReference type="SAM" id="MobiDB-lite"/>
    </source>
</evidence>
<dbReference type="EMBL" id="JABAHY010000006">
    <property type="protein sequence ID" value="NLS09921.1"/>
    <property type="molecule type" value="Genomic_DNA"/>
</dbReference>
<feature type="domain" description="LytR/CpsA/Psr regulator C-terminal" evidence="3">
    <location>
        <begin position="134"/>
        <end position="219"/>
    </location>
</feature>
<feature type="region of interest" description="Disordered" evidence="1">
    <location>
        <begin position="68"/>
        <end position="127"/>
    </location>
</feature>
<dbReference type="Proteomes" id="UP000523139">
    <property type="component" value="Unassembled WGS sequence"/>
</dbReference>
<keyword evidence="5" id="KW-1185">Reference proteome</keyword>
<proteinExistence type="predicted"/>
<dbReference type="InterPro" id="IPR027381">
    <property type="entry name" value="LytR/CpsA/Psr_C"/>
</dbReference>
<dbReference type="AlphaFoldDB" id="A0A7X8TJH6"/>
<name>A0A7X8TJH6_9MICC</name>
<feature type="transmembrane region" description="Helical" evidence="2">
    <location>
        <begin position="44"/>
        <end position="63"/>
    </location>
</feature>
<keyword evidence="2" id="KW-0812">Transmembrane</keyword>
<evidence type="ECO:0000259" key="3">
    <source>
        <dbReference type="Pfam" id="PF13399"/>
    </source>
</evidence>